<dbReference type="KEGG" id="cms:pCSL0029"/>
<geneLocation type="plasmid" evidence="1 2">
    <name>pCSL1</name>
</geneLocation>
<accession>B0RJ84</accession>
<reference evidence="1 2" key="1">
    <citation type="journal article" date="2008" name="J. Bacteriol.">
        <title>Genome of the actinomycete plant pathogen Clavibacter michiganensis subsp. sepedonicus suggests recent niche adaptation.</title>
        <authorList>
            <person name="Bentley S.D."/>
            <person name="Corton C."/>
            <person name="Brown S.E."/>
            <person name="Barron A."/>
            <person name="Clark L."/>
            <person name="Doggett J."/>
            <person name="Harris B."/>
            <person name="Ormond D."/>
            <person name="Quail M.A."/>
            <person name="May G."/>
            <person name="Francis D."/>
            <person name="Knudson D."/>
            <person name="Parkhill J."/>
            <person name="Ishimaru C.A."/>
        </authorList>
    </citation>
    <scope>NUCLEOTIDE SEQUENCE [LARGE SCALE GENOMIC DNA]</scope>
    <source>
        <strain evidence="2">ATCC 33113 / DSM 20744 / JCM 9667 / LMG 2889 / ICMP 2535 / C-1</strain>
    </source>
</reference>
<sequence>MVAFAVIVAALAVAGAVWNARRVGPNRLQRAEYLINLLGLAGVLEACTLGLLVPQAGEPALAVIVPAWLIAFLVWKAVQVRERREYERANSYLGVPKPPEPMSFEGVVFRAVGMGMVLAFFIMPIALAYLVLISPAGITSEAVQAAMWWSVVPGLALGALLAIARKFTRVAKHREYLRLINGLQSNLELAVRDAEQRGYQDGLAAARGSDPNPDARS</sequence>
<protein>
    <submittedName>
        <fullName evidence="1">Membrane protein</fullName>
    </submittedName>
</protein>
<dbReference type="EMBL" id="AM849036">
    <property type="protein sequence ID" value="CAQ03274.1"/>
    <property type="molecule type" value="Genomic_DNA"/>
</dbReference>
<dbReference type="RefSeq" id="WP_012300341.1">
    <property type="nucleotide sequence ID" value="NC_010408.1"/>
</dbReference>
<dbReference type="Proteomes" id="UP000001318">
    <property type="component" value="Plasmid pCSL1"/>
</dbReference>
<evidence type="ECO:0000313" key="2">
    <source>
        <dbReference type="Proteomes" id="UP000001318"/>
    </source>
</evidence>
<dbReference type="AlphaFoldDB" id="B0RJ84"/>
<evidence type="ECO:0000313" key="1">
    <source>
        <dbReference type="EMBL" id="CAQ03274.1"/>
    </source>
</evidence>
<gene>
    <name evidence="1" type="ordered locus">pCSL0029</name>
</gene>
<dbReference type="HOGENOM" id="CLU_1270428_0_0_11"/>
<dbReference type="GeneID" id="29472859"/>
<organism evidence="1 2">
    <name type="scientific">Clavibacter sepedonicus</name>
    <name type="common">Clavibacter michiganensis subsp. sepedonicus</name>
    <dbReference type="NCBI Taxonomy" id="31964"/>
    <lineage>
        <taxon>Bacteria</taxon>
        <taxon>Bacillati</taxon>
        <taxon>Actinomycetota</taxon>
        <taxon>Actinomycetes</taxon>
        <taxon>Micrococcales</taxon>
        <taxon>Microbacteriaceae</taxon>
        <taxon>Clavibacter</taxon>
    </lineage>
</organism>
<keyword evidence="1" id="KW-0614">Plasmid</keyword>
<name>B0RJ84_CLASE</name>
<keyword evidence="2" id="KW-1185">Reference proteome</keyword>
<proteinExistence type="predicted"/>